<dbReference type="EMBL" id="JAVRQI010000008">
    <property type="protein sequence ID" value="MDT1062551.1"/>
    <property type="molecule type" value="Genomic_DNA"/>
</dbReference>
<dbReference type="NCBIfam" id="TIGR01891">
    <property type="entry name" value="amidohydrolases"/>
    <property type="match status" value="1"/>
</dbReference>
<dbReference type="PANTHER" id="PTHR11014">
    <property type="entry name" value="PEPTIDASE M20 FAMILY MEMBER"/>
    <property type="match status" value="1"/>
</dbReference>
<evidence type="ECO:0000313" key="3">
    <source>
        <dbReference type="EMBL" id="MDT1062551.1"/>
    </source>
</evidence>
<dbReference type="InterPro" id="IPR011650">
    <property type="entry name" value="Peptidase_M20_dimer"/>
</dbReference>
<reference evidence="4" key="1">
    <citation type="submission" date="2023-07" db="EMBL/GenBank/DDBJ databases">
        <title>Characterization of two Paracoccaceae strains isolated from Phycosphere and proposal of Xinfangfangia lacusdiani sp. nov.</title>
        <authorList>
            <person name="Deng Y."/>
            <person name="Zhang Y.Q."/>
        </authorList>
    </citation>
    <scope>NUCLEOTIDE SEQUENCE [LARGE SCALE GENOMIC DNA]</scope>
    <source>
        <strain evidence="4">CPCC 101403</strain>
    </source>
</reference>
<dbReference type="Pfam" id="PF07687">
    <property type="entry name" value="M20_dimer"/>
    <property type="match status" value="1"/>
</dbReference>
<dbReference type="Gene3D" id="3.40.630.10">
    <property type="entry name" value="Zn peptidases"/>
    <property type="match status" value="1"/>
</dbReference>
<dbReference type="PIRSF" id="PIRSF005962">
    <property type="entry name" value="Pept_M20D_amidohydro"/>
    <property type="match status" value="1"/>
</dbReference>
<dbReference type="RefSeq" id="WP_311759649.1">
    <property type="nucleotide sequence ID" value="NZ_JAVRQI010000008.1"/>
</dbReference>
<dbReference type="Pfam" id="PF01546">
    <property type="entry name" value="Peptidase_M20"/>
    <property type="match status" value="1"/>
</dbReference>
<evidence type="ECO:0000256" key="1">
    <source>
        <dbReference type="ARBA" id="ARBA00022801"/>
    </source>
</evidence>
<dbReference type="SUPFAM" id="SSF55031">
    <property type="entry name" value="Bacterial exopeptidase dimerisation domain"/>
    <property type="match status" value="1"/>
</dbReference>
<dbReference type="Gene3D" id="3.30.70.360">
    <property type="match status" value="1"/>
</dbReference>
<evidence type="ECO:0000313" key="4">
    <source>
        <dbReference type="Proteomes" id="UP001251085"/>
    </source>
</evidence>
<protein>
    <submittedName>
        <fullName evidence="3">Amidohydrolase</fullName>
    </submittedName>
</protein>
<accession>A0ABU3EE78</accession>
<evidence type="ECO:0000259" key="2">
    <source>
        <dbReference type="Pfam" id="PF07687"/>
    </source>
</evidence>
<name>A0ABU3EE78_9RHOB</name>
<keyword evidence="4" id="KW-1185">Reference proteome</keyword>
<dbReference type="PANTHER" id="PTHR11014:SF63">
    <property type="entry name" value="METALLOPEPTIDASE, PUTATIVE (AFU_ORTHOLOGUE AFUA_6G09600)-RELATED"/>
    <property type="match status" value="1"/>
</dbReference>
<sequence length="388" mass="41241">MAQVQDELGWLAANHDRFCAIRREFHQRPEIAFEESWTSAELARRLAALGCEISRSIGGTGFVATLKGGPGRVVALRTDMDALPQDEQTGLPYASGNAGRMHACGHDGHMTLLLATAELLVRAGPLPGTVHFICQPAEEVGRGAVAMIEDGLFDEIAPDLTFGFHNWPELPVGAVAGRPGAIMAAYRKIGFVLEGQGGHAALPALSDDMYGALAALITRMNARMRAELPETAFAFTQNLGGSAANIIPARLGVSASFRYVAPEEEAAATHIAGEVAQEIASAFGITVRPEIVPVFGITRNDADAVALVAATVAGADRGLAWQDAERSSMVAEDFGAMIEERPGCYFWIGAGLERGALHNSRFDFNETLLLTAPQLLADVLRTAMHEPA</sequence>
<keyword evidence="1" id="KW-0378">Hydrolase</keyword>
<organism evidence="3 4">
    <name type="scientific">Paracoccus broussonetiae</name>
    <dbReference type="NCBI Taxonomy" id="3075834"/>
    <lineage>
        <taxon>Bacteria</taxon>
        <taxon>Pseudomonadati</taxon>
        <taxon>Pseudomonadota</taxon>
        <taxon>Alphaproteobacteria</taxon>
        <taxon>Rhodobacterales</taxon>
        <taxon>Paracoccaceae</taxon>
        <taxon>Paracoccus</taxon>
    </lineage>
</organism>
<proteinExistence type="predicted"/>
<comment type="caution">
    <text evidence="3">The sequence shown here is derived from an EMBL/GenBank/DDBJ whole genome shotgun (WGS) entry which is preliminary data.</text>
</comment>
<dbReference type="InterPro" id="IPR036264">
    <property type="entry name" value="Bact_exopeptidase_dim_dom"/>
</dbReference>
<gene>
    <name evidence="3" type="ORF">RM190_11800</name>
</gene>
<feature type="domain" description="Peptidase M20 dimerisation" evidence="2">
    <location>
        <begin position="193"/>
        <end position="266"/>
    </location>
</feature>
<dbReference type="SUPFAM" id="SSF53187">
    <property type="entry name" value="Zn-dependent exopeptidases"/>
    <property type="match status" value="1"/>
</dbReference>
<dbReference type="InterPro" id="IPR017439">
    <property type="entry name" value="Amidohydrolase"/>
</dbReference>
<dbReference type="InterPro" id="IPR002933">
    <property type="entry name" value="Peptidase_M20"/>
</dbReference>
<dbReference type="Proteomes" id="UP001251085">
    <property type="component" value="Unassembled WGS sequence"/>
</dbReference>